<name>A0A1W9ZBZ0_MYCAI</name>
<dbReference type="AlphaFoldDB" id="A0A1W9ZBZ0"/>
<evidence type="ECO:0000256" key="1">
    <source>
        <dbReference type="ARBA" id="ARBA00001974"/>
    </source>
</evidence>
<dbReference type="Pfam" id="PF00732">
    <property type="entry name" value="GMC_oxred_N"/>
    <property type="match status" value="1"/>
</dbReference>
<dbReference type="Gene3D" id="3.30.560.10">
    <property type="entry name" value="Glucose Oxidase, domain 3"/>
    <property type="match status" value="1"/>
</dbReference>
<feature type="domain" description="Glucose-methanol-choline oxidoreductase N-terminal" evidence="8">
    <location>
        <begin position="80"/>
        <end position="103"/>
    </location>
</feature>
<dbReference type="PANTHER" id="PTHR11552">
    <property type="entry name" value="GLUCOSE-METHANOL-CHOLINE GMC OXIDOREDUCTASE"/>
    <property type="match status" value="1"/>
</dbReference>
<reference evidence="10 11" key="1">
    <citation type="submission" date="2016-12" db="EMBL/GenBank/DDBJ databases">
        <title>The new phylogeny of genus Mycobacterium.</title>
        <authorList>
            <person name="Tortoli E."/>
            <person name="Trovato A."/>
            <person name="Cirillo D.M."/>
        </authorList>
    </citation>
    <scope>NUCLEOTIDE SEQUENCE [LARGE SCALE GENOMIC DNA]</scope>
    <source>
        <strain evidence="10 11">DSM 45069</strain>
    </source>
</reference>
<dbReference type="InterPro" id="IPR036188">
    <property type="entry name" value="FAD/NAD-bd_sf"/>
</dbReference>
<dbReference type="EMBL" id="MVHG01000051">
    <property type="protein sequence ID" value="ORA11664.1"/>
    <property type="molecule type" value="Genomic_DNA"/>
</dbReference>
<dbReference type="GO" id="GO:0016614">
    <property type="term" value="F:oxidoreductase activity, acting on CH-OH group of donors"/>
    <property type="evidence" value="ECO:0007669"/>
    <property type="project" value="InterPro"/>
</dbReference>
<evidence type="ECO:0000256" key="3">
    <source>
        <dbReference type="ARBA" id="ARBA00022630"/>
    </source>
</evidence>
<dbReference type="PROSITE" id="PS00624">
    <property type="entry name" value="GMC_OXRED_2"/>
    <property type="match status" value="1"/>
</dbReference>
<comment type="caution">
    <text evidence="10">The sequence shown here is derived from an EMBL/GenBank/DDBJ whole genome shotgun (WGS) entry which is preliminary data.</text>
</comment>
<evidence type="ECO:0000256" key="2">
    <source>
        <dbReference type="ARBA" id="ARBA00010790"/>
    </source>
</evidence>
<dbReference type="RefSeq" id="WP_083065792.1">
    <property type="nucleotide sequence ID" value="NZ_MVHG01000051.1"/>
</dbReference>
<keyword evidence="11" id="KW-1185">Reference proteome</keyword>
<dbReference type="InterPro" id="IPR007867">
    <property type="entry name" value="GMC_OxRtase_C"/>
</dbReference>
<keyword evidence="3 6" id="KW-0285">Flavoprotein</keyword>
<accession>A0A1W9ZBZ0</accession>
<evidence type="ECO:0000256" key="4">
    <source>
        <dbReference type="ARBA" id="ARBA00022827"/>
    </source>
</evidence>
<proteinExistence type="inferred from homology"/>
<dbReference type="OrthoDB" id="9785276at2"/>
<evidence type="ECO:0000256" key="6">
    <source>
        <dbReference type="RuleBase" id="RU003968"/>
    </source>
</evidence>
<organism evidence="10 11">
    <name type="scientific">Mycobacterium arosiense ATCC BAA-1401 = DSM 45069</name>
    <dbReference type="NCBI Taxonomy" id="1265311"/>
    <lineage>
        <taxon>Bacteria</taxon>
        <taxon>Bacillati</taxon>
        <taxon>Actinomycetota</taxon>
        <taxon>Actinomycetes</taxon>
        <taxon>Mycobacteriales</taxon>
        <taxon>Mycobacteriaceae</taxon>
        <taxon>Mycobacterium</taxon>
        <taxon>Mycobacterium avium complex (MAC)</taxon>
    </lineage>
</organism>
<protein>
    <submittedName>
        <fullName evidence="10">Choline dehydrogenase</fullName>
    </submittedName>
</protein>
<evidence type="ECO:0000256" key="5">
    <source>
        <dbReference type="PIRSR" id="PIRSR000137-2"/>
    </source>
</evidence>
<dbReference type="Proteomes" id="UP000192707">
    <property type="component" value="Unassembled WGS sequence"/>
</dbReference>
<evidence type="ECO:0000259" key="8">
    <source>
        <dbReference type="PROSITE" id="PS00623"/>
    </source>
</evidence>
<evidence type="ECO:0000259" key="9">
    <source>
        <dbReference type="PROSITE" id="PS00624"/>
    </source>
</evidence>
<evidence type="ECO:0000256" key="7">
    <source>
        <dbReference type="SAM" id="MobiDB-lite"/>
    </source>
</evidence>
<dbReference type="PANTHER" id="PTHR11552:SF147">
    <property type="entry name" value="CHOLINE DEHYDROGENASE, MITOCHONDRIAL"/>
    <property type="match status" value="1"/>
</dbReference>
<dbReference type="SUPFAM" id="SSF54373">
    <property type="entry name" value="FAD-linked reductases, C-terminal domain"/>
    <property type="match status" value="1"/>
</dbReference>
<dbReference type="PIRSF" id="PIRSF000137">
    <property type="entry name" value="Alcohol_oxidase"/>
    <property type="match status" value="1"/>
</dbReference>
<dbReference type="InterPro" id="IPR000172">
    <property type="entry name" value="GMC_OxRdtase_N"/>
</dbReference>
<gene>
    <name evidence="10" type="ORF">BST14_18295</name>
</gene>
<feature type="domain" description="Glucose-methanol-choline oxidoreductase N-terminal" evidence="9">
    <location>
        <begin position="252"/>
        <end position="266"/>
    </location>
</feature>
<dbReference type="PROSITE" id="PS00623">
    <property type="entry name" value="GMC_OXRED_1"/>
    <property type="match status" value="1"/>
</dbReference>
<dbReference type="SUPFAM" id="SSF51905">
    <property type="entry name" value="FAD/NAD(P)-binding domain"/>
    <property type="match status" value="1"/>
</dbReference>
<comment type="cofactor">
    <cofactor evidence="1 5">
        <name>FAD</name>
        <dbReference type="ChEBI" id="CHEBI:57692"/>
    </cofactor>
</comment>
<evidence type="ECO:0000313" key="11">
    <source>
        <dbReference type="Proteomes" id="UP000192707"/>
    </source>
</evidence>
<feature type="region of interest" description="Disordered" evidence="7">
    <location>
        <begin position="187"/>
        <end position="206"/>
    </location>
</feature>
<feature type="binding site" evidence="5">
    <location>
        <begin position="90"/>
        <end position="93"/>
    </location>
    <ligand>
        <name>FAD</name>
        <dbReference type="ChEBI" id="CHEBI:57692"/>
    </ligand>
</feature>
<dbReference type="GO" id="GO:0050660">
    <property type="term" value="F:flavin adenine dinucleotide binding"/>
    <property type="evidence" value="ECO:0007669"/>
    <property type="project" value="InterPro"/>
</dbReference>
<dbReference type="Pfam" id="PF05199">
    <property type="entry name" value="GMC_oxred_C"/>
    <property type="match status" value="1"/>
</dbReference>
<dbReference type="InterPro" id="IPR012132">
    <property type="entry name" value="GMC_OxRdtase"/>
</dbReference>
<evidence type="ECO:0000313" key="10">
    <source>
        <dbReference type="EMBL" id="ORA11664.1"/>
    </source>
</evidence>
<comment type="similarity">
    <text evidence="2 6">Belongs to the GMC oxidoreductase family.</text>
</comment>
<sequence length="535" mass="58039">MSTDMHDYVIVGGGSAGSVVAGRLADTGADVVLLEAGGTDRRPDVVIPAGVISVYKTANWRYVPEPDPSRDGSTEAWPAGRILGGGGSINATVFVRGNPADFDSWAEAGAKGWDYASVLPYFRRLENWNGAPSQYRGAGGPIDVGEHTMHHAANTEFVQAAQQAGHSWNPDYNGATQDGVGHVQVNQGRGVRSSASRRHLREGGGRRKADVRLHALGYRILFDRNRAVGVEYRRRGTSERVYARHEVIVSTGSIASPRLLMLSGIGPTDELKKHNIDIHTVLPGVGHNLQEHPAVMQRWSTSMATLNTISARTGLRMLAEYARQRTGPLAATVFHEQVMHKTRDNLAAPDIQIAFANFATTREIDNNGAMKVKPSREAGFLVSTLFLHPRARGRILLRSNSSTARPVIEHSLLGIPDDVRDIIAGMAEARRIMAHAPINAHVGDMFEPENRCHTDEDWLRFTEQNVTYGAHPVGTCKMGVDEMAVVDPELRVHGVEGLRVIDASVIPTSPTGNTNAPTMMIGERGGDLILGNALR</sequence>
<dbReference type="Gene3D" id="3.50.50.60">
    <property type="entry name" value="FAD/NAD(P)-binding domain"/>
    <property type="match status" value="1"/>
</dbReference>
<keyword evidence="4 5" id="KW-0274">FAD</keyword>